<keyword evidence="1" id="KW-0472">Membrane</keyword>
<protein>
    <submittedName>
        <fullName evidence="2">Uncharacterized protein</fullName>
    </submittedName>
</protein>
<evidence type="ECO:0000256" key="1">
    <source>
        <dbReference type="SAM" id="Phobius"/>
    </source>
</evidence>
<gene>
    <name evidence="2" type="ORF">SDC9_19578</name>
</gene>
<feature type="transmembrane region" description="Helical" evidence="1">
    <location>
        <begin position="28"/>
        <end position="50"/>
    </location>
</feature>
<name>A0A644U4C1_9ZZZZ</name>
<comment type="caution">
    <text evidence="2">The sequence shown here is derived from an EMBL/GenBank/DDBJ whole genome shotgun (WGS) entry which is preliminary data.</text>
</comment>
<sequence>MYILAGLVIGALIGAARARRRGGNGLDQLQYAAVFGILLALAGLFVTIVLNRMV</sequence>
<proteinExistence type="predicted"/>
<accession>A0A644U4C1</accession>
<reference evidence="2" key="1">
    <citation type="submission" date="2019-08" db="EMBL/GenBank/DDBJ databases">
        <authorList>
            <person name="Kucharzyk K."/>
            <person name="Murdoch R.W."/>
            <person name="Higgins S."/>
            <person name="Loffler F."/>
        </authorList>
    </citation>
    <scope>NUCLEOTIDE SEQUENCE</scope>
</reference>
<keyword evidence="1" id="KW-0812">Transmembrane</keyword>
<evidence type="ECO:0000313" key="2">
    <source>
        <dbReference type="EMBL" id="MPL73772.1"/>
    </source>
</evidence>
<dbReference type="AlphaFoldDB" id="A0A644U4C1"/>
<organism evidence="2">
    <name type="scientific">bioreactor metagenome</name>
    <dbReference type="NCBI Taxonomy" id="1076179"/>
    <lineage>
        <taxon>unclassified sequences</taxon>
        <taxon>metagenomes</taxon>
        <taxon>ecological metagenomes</taxon>
    </lineage>
</organism>
<dbReference type="EMBL" id="VSSQ01000075">
    <property type="protein sequence ID" value="MPL73772.1"/>
    <property type="molecule type" value="Genomic_DNA"/>
</dbReference>
<keyword evidence="1" id="KW-1133">Transmembrane helix</keyword>